<evidence type="ECO:0000313" key="1">
    <source>
        <dbReference type="EMBL" id="MBD2185187.1"/>
    </source>
</evidence>
<organism evidence="1 2">
    <name type="scientific">Aerosakkonema funiforme FACHB-1375</name>
    <dbReference type="NCBI Taxonomy" id="2949571"/>
    <lineage>
        <taxon>Bacteria</taxon>
        <taxon>Bacillati</taxon>
        <taxon>Cyanobacteriota</taxon>
        <taxon>Cyanophyceae</taxon>
        <taxon>Oscillatoriophycideae</taxon>
        <taxon>Aerosakkonematales</taxon>
        <taxon>Aerosakkonemataceae</taxon>
        <taxon>Aerosakkonema</taxon>
    </lineage>
</organism>
<keyword evidence="2" id="KW-1185">Reference proteome</keyword>
<protein>
    <submittedName>
        <fullName evidence="1">DUF4291 domain-containing protein</fullName>
    </submittedName>
</protein>
<gene>
    <name evidence="1" type="ORF">H6G03_29630</name>
</gene>
<dbReference type="Proteomes" id="UP000641646">
    <property type="component" value="Unassembled WGS sequence"/>
</dbReference>
<reference evidence="1" key="1">
    <citation type="journal article" date="2015" name="ISME J.">
        <title>Draft Genome Sequence of Streptomyces incarnatus NRRL8089, which Produces the Nucleoside Antibiotic Sinefungin.</title>
        <authorList>
            <person name="Oshima K."/>
            <person name="Hattori M."/>
            <person name="Shimizu H."/>
            <person name="Fukuda K."/>
            <person name="Nemoto M."/>
            <person name="Inagaki K."/>
            <person name="Tamura T."/>
        </authorList>
    </citation>
    <scope>NUCLEOTIDE SEQUENCE</scope>
    <source>
        <strain evidence="1">FACHB-1375</strain>
    </source>
</reference>
<proteinExistence type="predicted"/>
<sequence>MRLVTEPYLMQVSRWPKTGRHILAQFDDNSAIVYQAYRPAIGHFAASHGYFGGEFTLNRMSWIKPNFLWMMYRSEWGTKAGQEVILAVRIKRSPFDEILANAVHSKYIPELYDSEKEWKNAVKGSSVRLQWDPDRHPSGAKLERRAIQLGLRGDFLYHYARDWIIDIEDISEFVQQQHQYKGGDLTNLLTPFESVYPVTDPDIANKLGLSVS</sequence>
<accession>A0A926VLW0</accession>
<dbReference type="EMBL" id="JACJPW010000110">
    <property type="protein sequence ID" value="MBD2185187.1"/>
    <property type="molecule type" value="Genomic_DNA"/>
</dbReference>
<reference evidence="1" key="2">
    <citation type="submission" date="2020-08" db="EMBL/GenBank/DDBJ databases">
        <authorList>
            <person name="Chen M."/>
            <person name="Teng W."/>
            <person name="Zhao L."/>
            <person name="Hu C."/>
            <person name="Zhou Y."/>
            <person name="Han B."/>
            <person name="Song L."/>
            <person name="Shu W."/>
        </authorList>
    </citation>
    <scope>NUCLEOTIDE SEQUENCE</scope>
    <source>
        <strain evidence="1">FACHB-1375</strain>
    </source>
</reference>
<dbReference type="AlphaFoldDB" id="A0A926VLW0"/>
<dbReference type="Pfam" id="PF14124">
    <property type="entry name" value="DUF4291"/>
    <property type="match status" value="1"/>
</dbReference>
<dbReference type="InterPro" id="IPR025633">
    <property type="entry name" value="DUF4291"/>
</dbReference>
<comment type="caution">
    <text evidence="1">The sequence shown here is derived from an EMBL/GenBank/DDBJ whole genome shotgun (WGS) entry which is preliminary data.</text>
</comment>
<dbReference type="PANTHER" id="PTHR38567:SF1">
    <property type="entry name" value="DUF4291 DOMAIN-CONTAINING PROTEIN"/>
    <property type="match status" value="1"/>
</dbReference>
<dbReference type="RefSeq" id="WP_190473065.1">
    <property type="nucleotide sequence ID" value="NZ_JACJPW010000110.1"/>
</dbReference>
<evidence type="ECO:0000313" key="2">
    <source>
        <dbReference type="Proteomes" id="UP000641646"/>
    </source>
</evidence>
<dbReference type="PANTHER" id="PTHR38567">
    <property type="entry name" value="DUF4291 DOMAIN-CONTAINING PROTEIN"/>
    <property type="match status" value="1"/>
</dbReference>
<name>A0A926VLW0_9CYAN</name>